<accession>A0A1B1EUD0</accession>
<evidence type="ECO:0000313" key="5">
    <source>
        <dbReference type="EMBL" id="ANQ32433.1"/>
    </source>
</evidence>
<dbReference type="EMBL" id="KT212629">
    <property type="protein sequence ID" value="ANQ32429.1"/>
    <property type="molecule type" value="Genomic_DNA"/>
</dbReference>
<evidence type="ECO:0000313" key="4">
    <source>
        <dbReference type="EMBL" id="ANQ32432.1"/>
    </source>
</evidence>
<dbReference type="SMART" id="SM00398">
    <property type="entry name" value="HMG"/>
    <property type="match status" value="1"/>
</dbReference>
<dbReference type="EMBL" id="KT212631">
    <property type="protein sequence ID" value="ANQ32431.1"/>
    <property type="molecule type" value="Genomic_DNA"/>
</dbReference>
<evidence type="ECO:0000259" key="1">
    <source>
        <dbReference type="SMART" id="SM00398"/>
    </source>
</evidence>
<evidence type="ECO:0000313" key="3">
    <source>
        <dbReference type="EMBL" id="ANQ32431.1"/>
    </source>
</evidence>
<dbReference type="VEuPathDB" id="FungiDB:RhiirFUN_020220"/>
<dbReference type="VEuPathDB" id="FungiDB:FUN_013251"/>
<gene>
    <name evidence="4" type="primary">HMG144</name>
</gene>
<dbReference type="InterPro" id="IPR036910">
    <property type="entry name" value="HMG_box_dom_sf"/>
</dbReference>
<feature type="domain" description="HMG box" evidence="1">
    <location>
        <begin position="72"/>
        <end position="142"/>
    </location>
</feature>
<dbReference type="SUPFAM" id="SSF47095">
    <property type="entry name" value="HMG-box"/>
    <property type="match status" value="1"/>
</dbReference>
<evidence type="ECO:0000313" key="2">
    <source>
        <dbReference type="EMBL" id="ANQ32429.1"/>
    </source>
</evidence>
<protein>
    <submittedName>
        <fullName evidence="4">MATA-HMG</fullName>
    </submittedName>
</protein>
<reference evidence="4" key="1">
    <citation type="submission" date="2015-06" db="EMBL/GenBank/DDBJ databases">
        <title>Evolution and Diversity of Sexually-Related Genes in an Arbuscular Mycorrhizal Fungi.</title>
        <authorList>
            <person name="Charron P."/>
            <person name="Marton T."/>
            <person name="Corradi N."/>
        </authorList>
    </citation>
    <scope>NUCLEOTIDE SEQUENCE</scope>
    <source>
        <strain evidence="2">A1</strain>
        <strain evidence="3">A5</strain>
        <strain evidence="4">B3</strain>
        <strain evidence="5">C2</strain>
    </source>
</reference>
<dbReference type="EMBL" id="KT212633">
    <property type="protein sequence ID" value="ANQ32433.1"/>
    <property type="molecule type" value="Genomic_DNA"/>
</dbReference>
<organism evidence="4">
    <name type="scientific">Rhizophagus irregularis</name>
    <dbReference type="NCBI Taxonomy" id="588596"/>
    <lineage>
        <taxon>Eukaryota</taxon>
        <taxon>Fungi</taxon>
        <taxon>Fungi incertae sedis</taxon>
        <taxon>Mucoromycota</taxon>
        <taxon>Glomeromycotina</taxon>
        <taxon>Glomeromycetes</taxon>
        <taxon>Glomerales</taxon>
        <taxon>Glomeraceae</taxon>
        <taxon>Rhizophagus</taxon>
    </lineage>
</organism>
<dbReference type="EMBL" id="KT212632">
    <property type="protein sequence ID" value="ANQ32432.1"/>
    <property type="molecule type" value="Genomic_DNA"/>
</dbReference>
<dbReference type="AlphaFoldDB" id="A0A1B1EUD0"/>
<dbReference type="Pfam" id="PF00505">
    <property type="entry name" value="HMG_box"/>
    <property type="match status" value="1"/>
</dbReference>
<sequence length="231" mass="26533">MLKIYITPSFNVKKKVYNKVQNLKGIVLKMFKMSTSNNRFDMPDFPDDIELPFPPKINIYNLLSKSKLPDGTNKRIPNAFIIYRMALNHELVSKGYKYSLSQVSTMASKAWKNESKEVKQVYNSLVNNARVLESSLNDENNITNYNNATIGENQLFSQNDRNTVMSPTTATIAESYTPEFITSENPIFISHINSYPSLNNLVTTNISSFDERLRILEERQKLIAERIGIKF</sequence>
<dbReference type="Gene3D" id="1.10.30.10">
    <property type="entry name" value="High mobility group box domain"/>
    <property type="match status" value="1"/>
</dbReference>
<proteinExistence type="predicted"/>
<dbReference type="InterPro" id="IPR009071">
    <property type="entry name" value="HMG_box_dom"/>
</dbReference>
<name>A0A1B1EUD0_9GLOM</name>
<dbReference type="VEuPathDB" id="FungiDB:RhiirA1_465825"/>